<organism evidence="2 3">
    <name type="scientific">Acuticoccus sediminis</name>
    <dbReference type="NCBI Taxonomy" id="2184697"/>
    <lineage>
        <taxon>Bacteria</taxon>
        <taxon>Pseudomonadati</taxon>
        <taxon>Pseudomonadota</taxon>
        <taxon>Alphaproteobacteria</taxon>
        <taxon>Hyphomicrobiales</taxon>
        <taxon>Amorphaceae</taxon>
        <taxon>Acuticoccus</taxon>
    </lineage>
</organism>
<proteinExistence type="predicted"/>
<dbReference type="OrthoDB" id="7157734at2"/>
<keyword evidence="1" id="KW-0472">Membrane</keyword>
<evidence type="ECO:0000313" key="3">
    <source>
        <dbReference type="Proteomes" id="UP000249590"/>
    </source>
</evidence>
<feature type="transmembrane region" description="Helical" evidence="1">
    <location>
        <begin position="172"/>
        <end position="194"/>
    </location>
</feature>
<dbReference type="Proteomes" id="UP000249590">
    <property type="component" value="Unassembled WGS sequence"/>
</dbReference>
<dbReference type="PANTHER" id="PTHR38457:SF1">
    <property type="entry name" value="REGULATOR ABRB-RELATED"/>
    <property type="match status" value="1"/>
</dbReference>
<feature type="transmembrane region" description="Helical" evidence="1">
    <location>
        <begin position="293"/>
        <end position="311"/>
    </location>
</feature>
<feature type="transmembrane region" description="Helical" evidence="1">
    <location>
        <begin position="82"/>
        <end position="104"/>
    </location>
</feature>
<dbReference type="GO" id="GO:0010468">
    <property type="term" value="P:regulation of gene expression"/>
    <property type="evidence" value="ECO:0007669"/>
    <property type="project" value="InterPro"/>
</dbReference>
<gene>
    <name evidence="2" type="ORF">DLJ53_24630</name>
</gene>
<keyword evidence="2" id="KW-0645">Protease</keyword>
<feature type="transmembrane region" description="Helical" evidence="1">
    <location>
        <begin position="7"/>
        <end position="25"/>
    </location>
</feature>
<keyword evidence="2" id="KW-0378">Hydrolase</keyword>
<dbReference type="InterPro" id="IPR007820">
    <property type="entry name" value="AbrB_fam"/>
</dbReference>
<keyword evidence="2" id="KW-0031">Aminopeptidase</keyword>
<dbReference type="GO" id="GO:0016020">
    <property type="term" value="C:membrane"/>
    <property type="evidence" value="ECO:0007669"/>
    <property type="project" value="InterPro"/>
</dbReference>
<feature type="transmembrane region" description="Helical" evidence="1">
    <location>
        <begin position="149"/>
        <end position="166"/>
    </location>
</feature>
<reference evidence="2 3" key="1">
    <citation type="submission" date="2018-05" db="EMBL/GenBank/DDBJ databases">
        <title>Acuticoccus sediminis sp. nov., isolated from deep-sea sediment of Indian Ocean.</title>
        <authorList>
            <person name="Liu X."/>
            <person name="Lai Q."/>
            <person name="Du Y."/>
            <person name="Sun F."/>
            <person name="Zhang X."/>
            <person name="Wang S."/>
            <person name="Shao Z."/>
        </authorList>
    </citation>
    <scope>NUCLEOTIDE SEQUENCE [LARGE SCALE GENOMIC DNA]</scope>
    <source>
        <strain evidence="2 3">PTG4-2</strain>
    </source>
</reference>
<feature type="transmembrane region" description="Helical" evidence="1">
    <location>
        <begin position="232"/>
        <end position="253"/>
    </location>
</feature>
<keyword evidence="1" id="KW-0812">Transmembrane</keyword>
<feature type="transmembrane region" description="Helical" evidence="1">
    <location>
        <begin position="260"/>
        <end position="287"/>
    </location>
</feature>
<evidence type="ECO:0000313" key="2">
    <source>
        <dbReference type="EMBL" id="RAH98824.1"/>
    </source>
</evidence>
<accession>A0A8B2NLY1</accession>
<name>A0A8B2NLY1_9HYPH</name>
<feature type="transmembrane region" description="Helical" evidence="1">
    <location>
        <begin position="201"/>
        <end position="220"/>
    </location>
</feature>
<dbReference type="EMBL" id="QHHQ01000006">
    <property type="protein sequence ID" value="RAH98824.1"/>
    <property type="molecule type" value="Genomic_DNA"/>
</dbReference>
<protein>
    <submittedName>
        <fullName evidence="2">Aminopeptidase</fullName>
    </submittedName>
</protein>
<dbReference type="PIRSF" id="PIRSF038991">
    <property type="entry name" value="Protein_AbrB"/>
    <property type="match status" value="1"/>
</dbReference>
<sequence length="352" mass="36460">MAFFTRARLVTFAVAAAGAAMFLLLGLPLPFLFGPMTACLVAALLGARLQRAGTLGTAARTVLGLAVGASITPEVVDRLPSMAASLALVPLYVLLIGAVGVPYFHRVAKFDLPTAYYSAMPGGMQDMIVFGEVAGANVRALSLVQATRVLTIVTVAPFLLINVYGVEFVNPVGAPAGDLPLSEILIMIAAALIGWKGGERIGLFGASIIGPMVLAAILSLTGLLHDRPPREAVLASQFLIGLSVGVYYVGVTLRELRHIVVVGAVFVLVLAALAAAFTEIVVLSGLAPAVEGFLAFAPGGQAEMAIIAIVAGADLGYVVTHHLARMVLVIVLAPIVAAMARIRPRRPDEEGP</sequence>
<dbReference type="RefSeq" id="WP_111350210.1">
    <property type="nucleotide sequence ID" value="NZ_JAIWKD010000004.1"/>
</dbReference>
<dbReference type="Pfam" id="PF05145">
    <property type="entry name" value="AbrB"/>
    <property type="match status" value="1"/>
</dbReference>
<comment type="caution">
    <text evidence="2">The sequence shown here is derived from an EMBL/GenBank/DDBJ whole genome shotgun (WGS) entry which is preliminary data.</text>
</comment>
<feature type="transmembrane region" description="Helical" evidence="1">
    <location>
        <begin position="323"/>
        <end position="342"/>
    </location>
</feature>
<dbReference type="AlphaFoldDB" id="A0A8B2NLY1"/>
<evidence type="ECO:0000256" key="1">
    <source>
        <dbReference type="SAM" id="Phobius"/>
    </source>
</evidence>
<dbReference type="GO" id="GO:0004177">
    <property type="term" value="F:aminopeptidase activity"/>
    <property type="evidence" value="ECO:0007669"/>
    <property type="project" value="UniProtKB-KW"/>
</dbReference>
<dbReference type="PANTHER" id="PTHR38457">
    <property type="entry name" value="REGULATOR ABRB-RELATED"/>
    <property type="match status" value="1"/>
</dbReference>
<keyword evidence="3" id="KW-1185">Reference proteome</keyword>
<keyword evidence="1" id="KW-1133">Transmembrane helix</keyword>